<dbReference type="PROSITE" id="PS51898">
    <property type="entry name" value="TYR_RECOMBINASE"/>
    <property type="match status" value="1"/>
</dbReference>
<dbReference type="EMBL" id="CP016804">
    <property type="protein sequence ID" value="APE95405.1"/>
    <property type="molecule type" value="Genomic_DNA"/>
</dbReference>
<evidence type="ECO:0000259" key="7">
    <source>
        <dbReference type="PROSITE" id="PS51900"/>
    </source>
</evidence>
<dbReference type="Proteomes" id="UP000186165">
    <property type="component" value="Chromosome"/>
</dbReference>
<evidence type="ECO:0000256" key="1">
    <source>
        <dbReference type="ARBA" id="ARBA00022908"/>
    </source>
</evidence>
<dbReference type="GO" id="GO:0015074">
    <property type="term" value="P:DNA integration"/>
    <property type="evidence" value="ECO:0007669"/>
    <property type="project" value="UniProtKB-KW"/>
</dbReference>
<dbReference type="InterPro" id="IPR002104">
    <property type="entry name" value="Integrase_catalytic"/>
</dbReference>
<dbReference type="InterPro" id="IPR044068">
    <property type="entry name" value="CB"/>
</dbReference>
<evidence type="ECO:0000259" key="6">
    <source>
        <dbReference type="PROSITE" id="PS51898"/>
    </source>
</evidence>
<sequence length="356" mass="41664">MSRERPSPEELAPEDAIERYLRRRRPDSTDRSIQGWKYRLKLFREWLDEVGIEQVGELRRYDLDEYYEHRSAEIKPVTLEGEMWTLHGFVSFLEDIGAVEDGLADSVRIPDLDPEDRSSDIKLHADAALALLDYYRSNETLYGTRRHAFFELLWHTGARQGGIRGLDLQDVELEDDPTVNFRHRPGSGTPLKNKRAGERPVGISETVADVLRTYVRVHRHKKVDDHQRSPFLTTTRGRPSPQTLRAWSYRVTIPCEHQPCPHSRSRDTCPFVDYHKASQCPSSRSPHQIRTGAITWMLNRGWPPEDVAARVNASVETIEQHYDKADLDQRRKRQRQRMEKRRRPLLDQLQNKEENQ</sequence>
<dbReference type="InterPro" id="IPR010998">
    <property type="entry name" value="Integrase_recombinase_N"/>
</dbReference>
<evidence type="ECO:0000313" key="8">
    <source>
        <dbReference type="EMBL" id="APE95405.1"/>
    </source>
</evidence>
<dbReference type="Gene3D" id="1.10.150.130">
    <property type="match status" value="1"/>
</dbReference>
<evidence type="ECO:0000313" key="9">
    <source>
        <dbReference type="Proteomes" id="UP000186165"/>
    </source>
</evidence>
<dbReference type="AlphaFoldDB" id="A0A1J1ABZ8"/>
<dbReference type="GeneID" id="30417472"/>
<evidence type="ECO:0000256" key="3">
    <source>
        <dbReference type="ARBA" id="ARBA00023172"/>
    </source>
</evidence>
<dbReference type="SUPFAM" id="SSF56349">
    <property type="entry name" value="DNA breaking-rejoining enzymes"/>
    <property type="match status" value="1"/>
</dbReference>
<feature type="compositionally biased region" description="Basic residues" evidence="5">
    <location>
        <begin position="330"/>
        <end position="343"/>
    </location>
</feature>
<reference evidence="9" key="1">
    <citation type="submission" date="2016-08" db="EMBL/GenBank/DDBJ databases">
        <title>Discovery of first anaerobic lithoheterotrophic haloarchae widely represented in hypersaline habitats.</title>
        <authorList>
            <person name="Sorokin D.Y."/>
            <person name="Kublanov I.V."/>
            <person name="Roman P."/>
            <person name="Sinninghe Damste J.S."/>
            <person name="Golyshin P.N."/>
            <person name="Rojo D."/>
            <person name="Ciordia S."/>
            <person name="Mena Md.C."/>
            <person name="Ferrer M."/>
            <person name="Smedile F."/>
            <person name="Messina E."/>
            <person name="La Cono V."/>
            <person name="Yakimov M.M."/>
        </authorList>
    </citation>
    <scope>NUCLEOTIDE SEQUENCE [LARGE SCALE GENOMIC DNA]</scope>
    <source>
        <strain evidence="9">HSR6</strain>
    </source>
</reference>
<dbReference type="PANTHER" id="PTHR30349">
    <property type="entry name" value="PHAGE INTEGRASE-RELATED"/>
    <property type="match status" value="1"/>
</dbReference>
<proteinExistence type="predicted"/>
<evidence type="ECO:0000256" key="4">
    <source>
        <dbReference type="PROSITE-ProRule" id="PRU01248"/>
    </source>
</evidence>
<keyword evidence="2 4" id="KW-0238">DNA-binding</keyword>
<organism evidence="8 9">
    <name type="scientific">Halodesulfurarchaeum formicicum</name>
    <dbReference type="NCBI Taxonomy" id="1873524"/>
    <lineage>
        <taxon>Archaea</taxon>
        <taxon>Methanobacteriati</taxon>
        <taxon>Methanobacteriota</taxon>
        <taxon>Stenosarchaea group</taxon>
        <taxon>Halobacteria</taxon>
        <taxon>Halobacteriales</taxon>
        <taxon>Halobacteriaceae</taxon>
        <taxon>Halodesulfurarchaeum</taxon>
    </lineage>
</organism>
<dbReference type="PANTHER" id="PTHR30349:SF41">
    <property type="entry name" value="INTEGRASE_RECOMBINASE PROTEIN MJ0367-RELATED"/>
    <property type="match status" value="1"/>
</dbReference>
<dbReference type="CDD" id="cd00397">
    <property type="entry name" value="DNA_BRE_C"/>
    <property type="match status" value="1"/>
</dbReference>
<feature type="domain" description="Tyr recombinase" evidence="6">
    <location>
        <begin position="118"/>
        <end position="335"/>
    </location>
</feature>
<dbReference type="GO" id="GO:0006310">
    <property type="term" value="P:DNA recombination"/>
    <property type="evidence" value="ECO:0007669"/>
    <property type="project" value="UniProtKB-KW"/>
</dbReference>
<keyword evidence="1" id="KW-0229">DNA integration</keyword>
<feature type="domain" description="Core-binding (CB)" evidence="7">
    <location>
        <begin position="11"/>
        <end position="94"/>
    </location>
</feature>
<evidence type="ECO:0000256" key="2">
    <source>
        <dbReference type="ARBA" id="ARBA00023125"/>
    </source>
</evidence>
<protein>
    <submittedName>
        <fullName evidence="8">Integrase</fullName>
    </submittedName>
</protein>
<keyword evidence="3" id="KW-0233">DNA recombination</keyword>
<dbReference type="Pfam" id="PF00589">
    <property type="entry name" value="Phage_integrase"/>
    <property type="match status" value="1"/>
</dbReference>
<evidence type="ECO:0000256" key="5">
    <source>
        <dbReference type="SAM" id="MobiDB-lite"/>
    </source>
</evidence>
<name>A0A1J1ABZ8_9EURY</name>
<dbReference type="InterPro" id="IPR050090">
    <property type="entry name" value="Tyrosine_recombinase_XerCD"/>
</dbReference>
<dbReference type="InterPro" id="IPR013762">
    <property type="entry name" value="Integrase-like_cat_sf"/>
</dbReference>
<accession>A0A1J1ABZ8</accession>
<dbReference type="PROSITE" id="PS51900">
    <property type="entry name" value="CB"/>
    <property type="match status" value="1"/>
</dbReference>
<dbReference type="GO" id="GO:0003677">
    <property type="term" value="F:DNA binding"/>
    <property type="evidence" value="ECO:0007669"/>
    <property type="project" value="UniProtKB-UniRule"/>
</dbReference>
<dbReference type="Gene3D" id="1.10.443.10">
    <property type="entry name" value="Intergrase catalytic core"/>
    <property type="match status" value="1"/>
</dbReference>
<keyword evidence="9" id="KW-1185">Reference proteome</keyword>
<gene>
    <name evidence="8" type="ORF">HSR6_0952</name>
</gene>
<dbReference type="InterPro" id="IPR011010">
    <property type="entry name" value="DNA_brk_join_enz"/>
</dbReference>
<dbReference type="RefSeq" id="WP_071932964.1">
    <property type="nucleotide sequence ID" value="NZ_CP016804.1"/>
</dbReference>
<feature type="region of interest" description="Disordered" evidence="5">
    <location>
        <begin position="323"/>
        <end position="356"/>
    </location>
</feature>
<dbReference type="KEGG" id="hhsr:HSR6_0952"/>